<gene>
    <name evidence="2" type="ORF">AMELA_G00191240</name>
</gene>
<comment type="caution">
    <text evidence="2">The sequence shown here is derived from an EMBL/GenBank/DDBJ whole genome shotgun (WGS) entry which is preliminary data.</text>
</comment>
<sequence>MGRPKKKVERTHTMQEPSPPTPPFSFHLLCCEELQAHPFNTEISLIHGHAHSQNIHMHARTHLISSPNVHSC</sequence>
<name>A0A7J6ABY0_AMEME</name>
<dbReference type="Proteomes" id="UP000593565">
    <property type="component" value="Unassembled WGS sequence"/>
</dbReference>
<proteinExistence type="predicted"/>
<organism evidence="2 3">
    <name type="scientific">Ameiurus melas</name>
    <name type="common">Black bullhead</name>
    <name type="synonym">Silurus melas</name>
    <dbReference type="NCBI Taxonomy" id="219545"/>
    <lineage>
        <taxon>Eukaryota</taxon>
        <taxon>Metazoa</taxon>
        <taxon>Chordata</taxon>
        <taxon>Craniata</taxon>
        <taxon>Vertebrata</taxon>
        <taxon>Euteleostomi</taxon>
        <taxon>Actinopterygii</taxon>
        <taxon>Neopterygii</taxon>
        <taxon>Teleostei</taxon>
        <taxon>Ostariophysi</taxon>
        <taxon>Siluriformes</taxon>
        <taxon>Ictaluridae</taxon>
        <taxon>Ameiurus</taxon>
    </lineage>
</organism>
<feature type="region of interest" description="Disordered" evidence="1">
    <location>
        <begin position="1"/>
        <end position="22"/>
    </location>
</feature>
<keyword evidence="3" id="KW-1185">Reference proteome</keyword>
<accession>A0A7J6ABY0</accession>
<dbReference type="EMBL" id="JAAGNN010000016">
    <property type="protein sequence ID" value="KAF4079281.1"/>
    <property type="molecule type" value="Genomic_DNA"/>
</dbReference>
<evidence type="ECO:0000256" key="1">
    <source>
        <dbReference type="SAM" id="MobiDB-lite"/>
    </source>
</evidence>
<evidence type="ECO:0000313" key="2">
    <source>
        <dbReference type="EMBL" id="KAF4079281.1"/>
    </source>
</evidence>
<protein>
    <submittedName>
        <fullName evidence="2">Uncharacterized protein</fullName>
    </submittedName>
</protein>
<evidence type="ECO:0000313" key="3">
    <source>
        <dbReference type="Proteomes" id="UP000593565"/>
    </source>
</evidence>
<reference evidence="2 3" key="1">
    <citation type="submission" date="2020-02" db="EMBL/GenBank/DDBJ databases">
        <title>A chromosome-scale genome assembly of the black bullhead catfish (Ameiurus melas).</title>
        <authorList>
            <person name="Wen M."/>
            <person name="Zham M."/>
            <person name="Cabau C."/>
            <person name="Klopp C."/>
            <person name="Donnadieu C."/>
            <person name="Roques C."/>
            <person name="Bouchez O."/>
            <person name="Lampietro C."/>
            <person name="Jouanno E."/>
            <person name="Herpin A."/>
            <person name="Louis A."/>
            <person name="Berthelot C."/>
            <person name="Parey E."/>
            <person name="Roest-Crollius H."/>
            <person name="Braasch I."/>
            <person name="Postlethwait J."/>
            <person name="Robinson-Rechavi M."/>
            <person name="Echchiki A."/>
            <person name="Begum T."/>
            <person name="Montfort J."/>
            <person name="Schartl M."/>
            <person name="Bobe J."/>
            <person name="Guiguen Y."/>
        </authorList>
    </citation>
    <scope>NUCLEOTIDE SEQUENCE [LARGE SCALE GENOMIC DNA]</scope>
    <source>
        <strain evidence="2">M_S1</strain>
        <tissue evidence="2">Blood</tissue>
    </source>
</reference>
<dbReference type="AlphaFoldDB" id="A0A7J6ABY0"/>